<proteinExistence type="predicted"/>
<dbReference type="Proteomes" id="UP000291933">
    <property type="component" value="Unassembled WGS sequence"/>
</dbReference>
<sequence>MTAVIPLNRTGQAFYVPAFELKVNGRPAGRETVRDLTEVVYEDSLDAIDSFTLSFNNWDTDHLRPTFVGEGADEARWADVQPGNGVELRMGYSGDLRLMTTGYFTALEVEFPESGATLATVRGLNILDRFRDTQYTWSWPSGNEAPKKDSEIAEDFGQPPGSPAGHPGLAGITRVVTNAAAKGREQPQDHVFMNNAYPIVFLMSLARRNGYEVVYQLVDDQPQLYFGPSDQLRDVTYLLEWGKTLTRLKATISTSRQVKKMTVLGWNRTTKQAVSGSKTIDEVDVPDTVRALARATGREEVVTDHVVSTEAQAQQKAADLLTHNASRLIEVEGTVVGLPDLRAGRNVQLGRVGPHLSGTYLVTWTKHTINDSGYRTQFKARMEGRQAGTT</sequence>
<protein>
    <submittedName>
        <fullName evidence="1">Phage late control D family protein</fullName>
    </submittedName>
</protein>
<organism evidence="1 2">
    <name type="scientific">Propioniciclava tarda</name>
    <dbReference type="NCBI Taxonomy" id="433330"/>
    <lineage>
        <taxon>Bacteria</taxon>
        <taxon>Bacillati</taxon>
        <taxon>Actinomycetota</taxon>
        <taxon>Actinomycetes</taxon>
        <taxon>Propionibacteriales</taxon>
        <taxon>Propionibacteriaceae</taxon>
        <taxon>Propioniciclava</taxon>
    </lineage>
</organism>
<dbReference type="EMBL" id="SDMR01000005">
    <property type="protein sequence ID" value="TBT95369.1"/>
    <property type="molecule type" value="Genomic_DNA"/>
</dbReference>
<accession>A0A4Q9KNI5</accession>
<keyword evidence="2" id="KW-1185">Reference proteome</keyword>
<name>A0A4Q9KNI5_PROTD</name>
<dbReference type="OrthoDB" id="1907165at2"/>
<comment type="caution">
    <text evidence="1">The sequence shown here is derived from an EMBL/GenBank/DDBJ whole genome shotgun (WGS) entry which is preliminary data.</text>
</comment>
<evidence type="ECO:0000313" key="2">
    <source>
        <dbReference type="Proteomes" id="UP000291933"/>
    </source>
</evidence>
<dbReference type="RefSeq" id="WP_131171665.1">
    <property type="nucleotide sequence ID" value="NZ_FXTL01000019.1"/>
</dbReference>
<reference evidence="1 2" key="1">
    <citation type="submission" date="2019-01" db="EMBL/GenBank/DDBJ databases">
        <title>Lactibacter flavus gen. nov., sp. nov., a novel bacterium of the family Propionibacteriaceae isolated from raw milk and dairy products.</title>
        <authorList>
            <person name="Huptas C."/>
            <person name="Wenning M."/>
            <person name="Breitenwieser F."/>
            <person name="Doll E."/>
            <person name="Von Neubeck M."/>
            <person name="Busse H.-J."/>
            <person name="Scherer S."/>
        </authorList>
    </citation>
    <scope>NUCLEOTIDE SEQUENCE [LARGE SCALE GENOMIC DNA]</scope>
    <source>
        <strain evidence="2">DSM 22130 / JCM 15804 / WR061</strain>
    </source>
</reference>
<dbReference type="AlphaFoldDB" id="A0A4Q9KNI5"/>
<evidence type="ECO:0000313" key="1">
    <source>
        <dbReference type="EMBL" id="TBT95369.1"/>
    </source>
</evidence>
<gene>
    <name evidence="1" type="ORF">ET996_06050</name>
</gene>